<organism evidence="2 3">
    <name type="scientific">Botryobasidium botryosum (strain FD-172 SS1)</name>
    <dbReference type="NCBI Taxonomy" id="930990"/>
    <lineage>
        <taxon>Eukaryota</taxon>
        <taxon>Fungi</taxon>
        <taxon>Dikarya</taxon>
        <taxon>Basidiomycota</taxon>
        <taxon>Agaricomycotina</taxon>
        <taxon>Agaricomycetes</taxon>
        <taxon>Cantharellales</taxon>
        <taxon>Botryobasidiaceae</taxon>
        <taxon>Botryobasidium</taxon>
    </lineage>
</organism>
<sequence>MDPTVVKTRTGSVLSRGFILKTDHAVTQGTFDLELSLHGAPNFRAPRLSSLNVFGVAQPYIGGIKAILSLLGCRPGPKQSTCIFFSTREEPIVYISGRPFVLRDASEPKKSLSLSDRAENLEGIERRLKADILNEAARFGGLILTHHELGSLEGGETVVPTWTAVDAENVQTIREVWEGLKADGWNVEYHRIPISPDRPIEDNYLDAYVDIIKSTNPLETSLVFSCGMGAVRTTFSMVAACIIRRKQLMSQGVEDPFGKSSTSQRASISAPAGVQAAALEQAEALQEQNKSLLRLTFILQRCLEDRNPRSAIELLLMQPTLMDNLSRACRGNYSVILSLLGCIDHGIVMKQLCDRVIDSCDQVVNLREDILRQRLRYSTTTMDDKRRRGYLEKAVKAMDKYFFTIAFASYVDEHQNFEETFSSWMKARIEIWNQVLFMRRSKSLNVFAPVSDLSVIARSSGDARGTKENELSIAGGKVLGDELTDHVVKNRTGIILRSSTLLKSDQWRKESRQVAHGVRGAINFRRIPSTSIYCLGQPTIDAITDVLAYVKESSPHAERIVWINLREEPVVYINGAPYCLRRENYSLRNMKDYGGISSSRLEMLEDRLKNDVIAELHSFGDQILLHTESTDGSVVPVWEEASAKDVAVLRDVMSSKRLESEGMELQFSRIPITSERPPDFSDISDLLDVVIRTGSALTPIVLNCQLGRGRSTTTAVIVLLIQQWVKTNQARGRSHSRRPTISTVSDLHSTWERTPARHSYQVINNLLRVIRNGLQVKEAVDAAIDKCGELYNLHDQVQKAAEESQDRDERKRLATGFLGLQNLRRYFELIIFQAYLRSTQPDTIRSYETFEAFVKDRPVFKTFEKELHLQNENPLKPLERIDVTQNVALPDEVQQIVAKRSGGILSAFTILKSDFFSNLQKMSLPERIEGAPNFRQVPLTLNVLSYDSDSTEPAEASPNGAQRLRWIQDGKTVCGSGMPTLDGLRRTLARVNALPEGGEKVFWTSLREEPVLYVAGRPHVLRLIDKPLQNVEATGVTTDIVEAMENNMKKDLQDEVQANMGKILLHDELEDPPGVYTITPQFETISEKDIMTPREMFDLMIAEGYKVDYARVAITDEQAPLPAALNELVERVEAGLEDSGTTWIFNCQMGRGRTTTGMIAASLISTIRSHDIEELSIEDLESDSADLPFDKIDGSYEEQAYLNGEYKIILQLVSVLSYGKVAKQLTDRAVDAMDDVQNLRRAIFNYKLQVDASEKGSAKHRKAMDMGVNYLYGTLIVLANYLIARHRSPNKTTFQEWLTERREIKTLLERRSLD</sequence>
<gene>
    <name evidence="2" type="ORF">BOTBODRAFT_62757</name>
</gene>
<dbReference type="Proteomes" id="UP000027195">
    <property type="component" value="Unassembled WGS sequence"/>
</dbReference>
<dbReference type="Gene3D" id="3.90.190.10">
    <property type="entry name" value="Protein tyrosine phosphatase superfamily"/>
    <property type="match status" value="3"/>
</dbReference>
<dbReference type="OrthoDB" id="66369at2759"/>
<dbReference type="InterPro" id="IPR029021">
    <property type="entry name" value="Prot-tyrosine_phosphatase-like"/>
</dbReference>
<reference evidence="3" key="1">
    <citation type="journal article" date="2014" name="Proc. Natl. Acad. Sci. U.S.A.">
        <title>Extensive sampling of basidiomycete genomes demonstrates inadequacy of the white-rot/brown-rot paradigm for wood decay fungi.</title>
        <authorList>
            <person name="Riley R."/>
            <person name="Salamov A.A."/>
            <person name="Brown D.W."/>
            <person name="Nagy L.G."/>
            <person name="Floudas D."/>
            <person name="Held B.W."/>
            <person name="Levasseur A."/>
            <person name="Lombard V."/>
            <person name="Morin E."/>
            <person name="Otillar R."/>
            <person name="Lindquist E.A."/>
            <person name="Sun H."/>
            <person name="LaButti K.M."/>
            <person name="Schmutz J."/>
            <person name="Jabbour D."/>
            <person name="Luo H."/>
            <person name="Baker S.E."/>
            <person name="Pisabarro A.G."/>
            <person name="Walton J.D."/>
            <person name="Blanchette R.A."/>
            <person name="Henrissat B."/>
            <person name="Martin F."/>
            <person name="Cullen D."/>
            <person name="Hibbett D.S."/>
            <person name="Grigoriev I.V."/>
        </authorList>
    </citation>
    <scope>NUCLEOTIDE SEQUENCE [LARGE SCALE GENOMIC DNA]</scope>
    <source>
        <strain evidence="3">FD-172 SS1</strain>
    </source>
</reference>
<dbReference type="Pfam" id="PF14566">
    <property type="entry name" value="PTPlike_phytase"/>
    <property type="match status" value="3"/>
</dbReference>
<dbReference type="HOGENOM" id="CLU_002812_0_0_1"/>
<evidence type="ECO:0000313" key="3">
    <source>
        <dbReference type="Proteomes" id="UP000027195"/>
    </source>
</evidence>
<evidence type="ECO:0000259" key="1">
    <source>
        <dbReference type="PROSITE" id="PS50056"/>
    </source>
</evidence>
<proteinExistence type="predicted"/>
<dbReference type="PANTHER" id="PTHR23339">
    <property type="entry name" value="TYROSINE SPECIFIC PROTEIN PHOSPHATASE AND DUAL SPECIFICITY PROTEIN PHOSPHATASE"/>
    <property type="match status" value="1"/>
</dbReference>
<dbReference type="PROSITE" id="PS50056">
    <property type="entry name" value="TYR_PHOSPHATASE_2"/>
    <property type="match status" value="1"/>
</dbReference>
<evidence type="ECO:0000313" key="2">
    <source>
        <dbReference type="EMBL" id="KDQ19345.1"/>
    </source>
</evidence>
<dbReference type="SMART" id="SM01301">
    <property type="entry name" value="PTPlike_phytase"/>
    <property type="match status" value="3"/>
</dbReference>
<protein>
    <recommendedName>
        <fullName evidence="1">Tyrosine specific protein phosphatases domain-containing protein</fullName>
    </recommendedName>
</protein>
<dbReference type="SUPFAM" id="SSF52799">
    <property type="entry name" value="(Phosphotyrosine protein) phosphatases II"/>
    <property type="match status" value="3"/>
</dbReference>
<keyword evidence="3" id="KW-1185">Reference proteome</keyword>
<dbReference type="InterPro" id="IPR000387">
    <property type="entry name" value="Tyr_Pase_dom"/>
</dbReference>
<feature type="domain" description="Tyrosine specific protein phosphatases" evidence="1">
    <location>
        <begin position="681"/>
        <end position="749"/>
    </location>
</feature>
<dbReference type="InParanoid" id="A0A067MXF1"/>
<dbReference type="STRING" id="930990.A0A067MXF1"/>
<accession>A0A067MXF1</accession>
<name>A0A067MXF1_BOTB1</name>
<dbReference type="InterPro" id="IPR050561">
    <property type="entry name" value="PTP"/>
</dbReference>
<dbReference type="EMBL" id="KL198019">
    <property type="protein sequence ID" value="KDQ19345.1"/>
    <property type="molecule type" value="Genomic_DNA"/>
</dbReference>
<dbReference type="CDD" id="cd14496">
    <property type="entry name" value="PTP_paladin"/>
    <property type="match status" value="1"/>
</dbReference>